<name>A0A8T0G969_CERPU</name>
<protein>
    <submittedName>
        <fullName evidence="2">Uncharacterized protein</fullName>
    </submittedName>
</protein>
<feature type="region of interest" description="Disordered" evidence="1">
    <location>
        <begin position="96"/>
        <end position="128"/>
    </location>
</feature>
<evidence type="ECO:0000256" key="1">
    <source>
        <dbReference type="SAM" id="MobiDB-lite"/>
    </source>
</evidence>
<reference evidence="2" key="1">
    <citation type="submission" date="2020-06" db="EMBL/GenBank/DDBJ databases">
        <title>WGS assembly of Ceratodon purpureus strain R40.</title>
        <authorList>
            <person name="Carey S.B."/>
            <person name="Jenkins J."/>
            <person name="Shu S."/>
            <person name="Lovell J.T."/>
            <person name="Sreedasyam A."/>
            <person name="Maumus F."/>
            <person name="Tiley G.P."/>
            <person name="Fernandez-Pozo N."/>
            <person name="Barry K."/>
            <person name="Chen C."/>
            <person name="Wang M."/>
            <person name="Lipzen A."/>
            <person name="Daum C."/>
            <person name="Saski C.A."/>
            <person name="Payton A.C."/>
            <person name="Mcbreen J.C."/>
            <person name="Conrad R.E."/>
            <person name="Kollar L.M."/>
            <person name="Olsson S."/>
            <person name="Huttunen S."/>
            <person name="Landis J.B."/>
            <person name="Wickett N.J."/>
            <person name="Johnson M.G."/>
            <person name="Rensing S.A."/>
            <person name="Grimwood J."/>
            <person name="Schmutz J."/>
            <person name="Mcdaniel S.F."/>
        </authorList>
    </citation>
    <scope>NUCLEOTIDE SEQUENCE</scope>
    <source>
        <strain evidence="2">R40</strain>
    </source>
</reference>
<proteinExistence type="predicted"/>
<dbReference type="AlphaFoldDB" id="A0A8T0G969"/>
<gene>
    <name evidence="2" type="ORF">KC19_12G184400</name>
</gene>
<dbReference type="EMBL" id="CM026433">
    <property type="protein sequence ID" value="KAG0555641.1"/>
    <property type="molecule type" value="Genomic_DNA"/>
</dbReference>
<organism evidence="2 3">
    <name type="scientific">Ceratodon purpureus</name>
    <name type="common">Fire moss</name>
    <name type="synonym">Dicranum purpureum</name>
    <dbReference type="NCBI Taxonomy" id="3225"/>
    <lineage>
        <taxon>Eukaryota</taxon>
        <taxon>Viridiplantae</taxon>
        <taxon>Streptophyta</taxon>
        <taxon>Embryophyta</taxon>
        <taxon>Bryophyta</taxon>
        <taxon>Bryophytina</taxon>
        <taxon>Bryopsida</taxon>
        <taxon>Dicranidae</taxon>
        <taxon>Pseudoditrichales</taxon>
        <taxon>Ditrichaceae</taxon>
        <taxon>Ceratodon</taxon>
    </lineage>
</organism>
<feature type="region of interest" description="Disordered" evidence="1">
    <location>
        <begin position="1"/>
        <end position="40"/>
    </location>
</feature>
<keyword evidence="3" id="KW-1185">Reference proteome</keyword>
<dbReference type="PANTHER" id="PTHR33237:SF21">
    <property type="entry name" value="TRANSMEMBRANE PROTEIN"/>
    <property type="match status" value="1"/>
</dbReference>
<dbReference type="Proteomes" id="UP000822688">
    <property type="component" value="Chromosome 12"/>
</dbReference>
<accession>A0A8T0G969</accession>
<comment type="caution">
    <text evidence="2">The sequence shown here is derived from an EMBL/GenBank/DDBJ whole genome shotgun (WGS) entry which is preliminary data.</text>
</comment>
<dbReference type="PANTHER" id="PTHR33237">
    <property type="entry name" value="F2P16.13 PROTEIN-RELATED"/>
    <property type="match status" value="1"/>
</dbReference>
<feature type="compositionally biased region" description="Low complexity" evidence="1">
    <location>
        <begin position="22"/>
        <end position="40"/>
    </location>
</feature>
<evidence type="ECO:0000313" key="2">
    <source>
        <dbReference type="EMBL" id="KAG0555641.1"/>
    </source>
</evidence>
<evidence type="ECO:0000313" key="3">
    <source>
        <dbReference type="Proteomes" id="UP000822688"/>
    </source>
</evidence>
<dbReference type="OrthoDB" id="755532at2759"/>
<sequence>MGMCAVKGQQVLHEEAEDGELSPRSISSMTSTSSGHGSTSLHWELEVVEASDNFSYPDGALWQRTIPKGQRCKPLSFSGMILYDESGKQVELTFEPEDAEDADEEYFSPLPRNLAEGEGGFQSPHAVE</sequence>
<feature type="compositionally biased region" description="Acidic residues" evidence="1">
    <location>
        <begin position="96"/>
        <end position="106"/>
    </location>
</feature>